<organism evidence="3">
    <name type="scientific">marine metagenome</name>
    <dbReference type="NCBI Taxonomy" id="408172"/>
    <lineage>
        <taxon>unclassified sequences</taxon>
        <taxon>metagenomes</taxon>
        <taxon>ecological metagenomes</taxon>
    </lineage>
</organism>
<dbReference type="PANTHER" id="PTHR13847">
    <property type="entry name" value="SARCOSINE DEHYDROGENASE-RELATED"/>
    <property type="match status" value="1"/>
</dbReference>
<protein>
    <recommendedName>
        <fullName evidence="2">FAD dependent oxidoreductase domain-containing protein</fullName>
    </recommendedName>
</protein>
<dbReference type="GO" id="GO:0005737">
    <property type="term" value="C:cytoplasm"/>
    <property type="evidence" value="ECO:0007669"/>
    <property type="project" value="TreeGrafter"/>
</dbReference>
<keyword evidence="1" id="KW-0560">Oxidoreductase</keyword>
<sequence>MTEEFVSHTTDVAIIGGGVIGCSIAYQLSKKGIKSTVFEKNKLASGASGATAGIIGPIWYLDHTIKPYFDMGMRSLEIFPSLVEELKEAGIDPEFQHSGGMKIVLDEDTNTLLRDNLQWQKGLGIGVRWLDKQELLEREPEITDRAEGGVFSPQDASIRGAAYTNSLAHASTRLGTTYLEGLEVTGLETHKDTVIGVKTQLGTFHANHTIIAAGAWSGISRRWFSSSIPIRPIKGQRIILRKQGFLPKCTVQSIVPQTDGSILSAATREEGVFNHTITGEAISQMVSAAKMIFPTLNDAEFVSAKAGVRPGSPDGMPILGPIPEWNGVSIASGHDHVGMICSPATAELVSQYVETGDTSELEPFSISRFETSASRPAKTLFTNAKYNQ</sequence>
<evidence type="ECO:0000256" key="1">
    <source>
        <dbReference type="ARBA" id="ARBA00023002"/>
    </source>
</evidence>
<feature type="domain" description="FAD dependent oxidoreductase" evidence="2">
    <location>
        <begin position="11"/>
        <end position="351"/>
    </location>
</feature>
<gene>
    <name evidence="3" type="ORF">METZ01_LOCUS190036</name>
</gene>
<proteinExistence type="predicted"/>
<dbReference type="InterPro" id="IPR036188">
    <property type="entry name" value="FAD/NAD-bd_sf"/>
</dbReference>
<dbReference type="Gene3D" id="3.30.9.10">
    <property type="entry name" value="D-Amino Acid Oxidase, subunit A, domain 2"/>
    <property type="match status" value="1"/>
</dbReference>
<dbReference type="GO" id="GO:0016491">
    <property type="term" value="F:oxidoreductase activity"/>
    <property type="evidence" value="ECO:0007669"/>
    <property type="project" value="UniProtKB-KW"/>
</dbReference>
<dbReference type="InterPro" id="IPR006076">
    <property type="entry name" value="FAD-dep_OxRdtase"/>
</dbReference>
<dbReference type="AlphaFoldDB" id="A0A382DGK1"/>
<dbReference type="SUPFAM" id="SSF51905">
    <property type="entry name" value="FAD/NAD(P)-binding domain"/>
    <property type="match status" value="1"/>
</dbReference>
<evidence type="ECO:0000259" key="2">
    <source>
        <dbReference type="Pfam" id="PF01266"/>
    </source>
</evidence>
<dbReference type="Pfam" id="PF01266">
    <property type="entry name" value="DAO"/>
    <property type="match status" value="1"/>
</dbReference>
<dbReference type="EMBL" id="UINC01039142">
    <property type="protein sequence ID" value="SVB37182.1"/>
    <property type="molecule type" value="Genomic_DNA"/>
</dbReference>
<evidence type="ECO:0000313" key="3">
    <source>
        <dbReference type="EMBL" id="SVB37182.1"/>
    </source>
</evidence>
<dbReference type="SUPFAM" id="SSF54373">
    <property type="entry name" value="FAD-linked reductases, C-terminal domain"/>
    <property type="match status" value="1"/>
</dbReference>
<accession>A0A382DGK1</accession>
<dbReference type="Gene3D" id="3.50.50.60">
    <property type="entry name" value="FAD/NAD(P)-binding domain"/>
    <property type="match status" value="1"/>
</dbReference>
<reference evidence="3" key="1">
    <citation type="submission" date="2018-05" db="EMBL/GenBank/DDBJ databases">
        <authorList>
            <person name="Lanie J.A."/>
            <person name="Ng W.-L."/>
            <person name="Kazmierczak K.M."/>
            <person name="Andrzejewski T.M."/>
            <person name="Davidsen T.M."/>
            <person name="Wayne K.J."/>
            <person name="Tettelin H."/>
            <person name="Glass J.I."/>
            <person name="Rusch D."/>
            <person name="Podicherti R."/>
            <person name="Tsui H.-C.T."/>
            <person name="Winkler M.E."/>
        </authorList>
    </citation>
    <scope>NUCLEOTIDE SEQUENCE</scope>
</reference>
<dbReference type="PANTHER" id="PTHR13847:SF289">
    <property type="entry name" value="GLYCINE OXIDASE"/>
    <property type="match status" value="1"/>
</dbReference>
<name>A0A382DGK1_9ZZZZ</name>